<keyword evidence="3" id="KW-1185">Reference proteome</keyword>
<sequence>MDNKLILCLKISLFLMSMMPADFTPPSVLPCPSNDVIYLRQRTSNSLLSQVRGLLD</sequence>
<dbReference type="Proteomes" id="UP000822688">
    <property type="component" value="Chromosome 5"/>
</dbReference>
<evidence type="ECO:0000313" key="3">
    <source>
        <dbReference type="Proteomes" id="UP000822688"/>
    </source>
</evidence>
<gene>
    <name evidence="2" type="ORF">KC19_5G055700</name>
</gene>
<comment type="caution">
    <text evidence="2">The sequence shown here is derived from an EMBL/GenBank/DDBJ whole genome shotgun (WGS) entry which is preliminary data.</text>
</comment>
<dbReference type="EMBL" id="CM026425">
    <property type="protein sequence ID" value="KAG0576098.1"/>
    <property type="molecule type" value="Genomic_DNA"/>
</dbReference>
<protein>
    <submittedName>
        <fullName evidence="2">Uncharacterized protein</fullName>
    </submittedName>
</protein>
<proteinExistence type="predicted"/>
<organism evidence="2 3">
    <name type="scientific">Ceratodon purpureus</name>
    <name type="common">Fire moss</name>
    <name type="synonym">Dicranum purpureum</name>
    <dbReference type="NCBI Taxonomy" id="3225"/>
    <lineage>
        <taxon>Eukaryota</taxon>
        <taxon>Viridiplantae</taxon>
        <taxon>Streptophyta</taxon>
        <taxon>Embryophyta</taxon>
        <taxon>Bryophyta</taxon>
        <taxon>Bryophytina</taxon>
        <taxon>Bryopsida</taxon>
        <taxon>Dicranidae</taxon>
        <taxon>Pseudoditrichales</taxon>
        <taxon>Ditrichaceae</taxon>
        <taxon>Ceratodon</taxon>
    </lineage>
</organism>
<reference evidence="2" key="1">
    <citation type="submission" date="2020-06" db="EMBL/GenBank/DDBJ databases">
        <title>WGS assembly of Ceratodon purpureus strain R40.</title>
        <authorList>
            <person name="Carey S.B."/>
            <person name="Jenkins J."/>
            <person name="Shu S."/>
            <person name="Lovell J.T."/>
            <person name="Sreedasyam A."/>
            <person name="Maumus F."/>
            <person name="Tiley G.P."/>
            <person name="Fernandez-Pozo N."/>
            <person name="Barry K."/>
            <person name="Chen C."/>
            <person name="Wang M."/>
            <person name="Lipzen A."/>
            <person name="Daum C."/>
            <person name="Saski C.A."/>
            <person name="Payton A.C."/>
            <person name="Mcbreen J.C."/>
            <person name="Conrad R.E."/>
            <person name="Kollar L.M."/>
            <person name="Olsson S."/>
            <person name="Huttunen S."/>
            <person name="Landis J.B."/>
            <person name="Wickett N.J."/>
            <person name="Johnson M.G."/>
            <person name="Rensing S.A."/>
            <person name="Grimwood J."/>
            <person name="Schmutz J."/>
            <person name="Mcdaniel S.F."/>
        </authorList>
    </citation>
    <scope>NUCLEOTIDE SEQUENCE</scope>
    <source>
        <strain evidence="2">R40</strain>
    </source>
</reference>
<feature type="signal peptide" evidence="1">
    <location>
        <begin position="1"/>
        <end position="23"/>
    </location>
</feature>
<feature type="chain" id="PRO_5035860826" evidence="1">
    <location>
        <begin position="24"/>
        <end position="56"/>
    </location>
</feature>
<evidence type="ECO:0000313" key="2">
    <source>
        <dbReference type="EMBL" id="KAG0576098.1"/>
    </source>
</evidence>
<dbReference type="AlphaFoldDB" id="A0A8T0I0M7"/>
<keyword evidence="1" id="KW-0732">Signal</keyword>
<name>A0A8T0I0M7_CERPU</name>
<evidence type="ECO:0000256" key="1">
    <source>
        <dbReference type="SAM" id="SignalP"/>
    </source>
</evidence>
<accession>A0A8T0I0M7</accession>